<reference evidence="8 9" key="1">
    <citation type="submission" date="2019-06" db="EMBL/GenBank/DDBJ databases">
        <title>Sequencing the genomes of 1000 actinobacteria strains.</title>
        <authorList>
            <person name="Klenk H.-P."/>
        </authorList>
    </citation>
    <scope>NUCLEOTIDE SEQUENCE [LARGE SCALE GENOMIC DNA]</scope>
    <source>
        <strain evidence="8 9">DSM 44819</strain>
    </source>
</reference>
<keyword evidence="3" id="KW-0408">Iron</keyword>
<dbReference type="InterPro" id="IPR050411">
    <property type="entry name" value="AlphaKG_dependent_hydroxylases"/>
</dbReference>
<dbReference type="PANTHER" id="PTHR10696:SF56">
    <property type="entry name" value="TAUD_TFDA-LIKE DOMAIN-CONTAINING PROTEIN"/>
    <property type="match status" value="1"/>
</dbReference>
<keyword evidence="10" id="KW-1185">Reference proteome</keyword>
<dbReference type="GO" id="GO:0051213">
    <property type="term" value="F:dioxygenase activity"/>
    <property type="evidence" value="ECO:0007669"/>
    <property type="project" value="UniProtKB-KW"/>
</dbReference>
<evidence type="ECO:0000256" key="3">
    <source>
        <dbReference type="ARBA" id="ARBA00023004"/>
    </source>
</evidence>
<gene>
    <name evidence="8" type="ORF">FB564_4377</name>
    <name evidence="7" type="ORF">Sar04_47820</name>
</gene>
<evidence type="ECO:0000313" key="10">
    <source>
        <dbReference type="Proteomes" id="UP000677457"/>
    </source>
</evidence>
<dbReference type="Proteomes" id="UP000677457">
    <property type="component" value="Unassembled WGS sequence"/>
</dbReference>
<protein>
    <submittedName>
        <fullName evidence="8">Alpha-ketoglutarate-dependent taurine dioxygenase</fullName>
    </submittedName>
</protein>
<dbReference type="PANTHER" id="PTHR10696">
    <property type="entry name" value="GAMMA-BUTYROBETAINE HYDROXYLASE-RELATED"/>
    <property type="match status" value="1"/>
</dbReference>
<evidence type="ECO:0000256" key="2">
    <source>
        <dbReference type="ARBA" id="ARBA00023002"/>
    </source>
</evidence>
<dbReference type="Pfam" id="PF02668">
    <property type="entry name" value="TauD"/>
    <property type="match status" value="1"/>
</dbReference>
<dbReference type="GO" id="GO:0017000">
    <property type="term" value="P:antibiotic biosynthetic process"/>
    <property type="evidence" value="ECO:0007669"/>
    <property type="project" value="UniProtKB-KW"/>
</dbReference>
<dbReference type="RefSeq" id="WP_029025344.1">
    <property type="nucleotide sequence ID" value="NZ_BOQM01000058.1"/>
</dbReference>
<evidence type="ECO:0000256" key="5">
    <source>
        <dbReference type="SAM" id="MobiDB-lite"/>
    </source>
</evidence>
<dbReference type="EMBL" id="BOQM01000058">
    <property type="protein sequence ID" value="GIM88046.1"/>
    <property type="molecule type" value="Genomic_DNA"/>
</dbReference>
<dbReference type="InterPro" id="IPR042098">
    <property type="entry name" value="TauD-like_sf"/>
</dbReference>
<dbReference type="EMBL" id="VFOL01000001">
    <property type="protein sequence ID" value="TQL39140.1"/>
    <property type="molecule type" value="Genomic_DNA"/>
</dbReference>
<evidence type="ECO:0000313" key="7">
    <source>
        <dbReference type="EMBL" id="GIM88046.1"/>
    </source>
</evidence>
<dbReference type="Proteomes" id="UP000315983">
    <property type="component" value="Unassembled WGS sequence"/>
</dbReference>
<dbReference type="AlphaFoldDB" id="A0A542XTH7"/>
<name>A0A542XTH7_SALAC</name>
<organism evidence="8 9">
    <name type="scientific">Salinispora arenicola</name>
    <dbReference type="NCBI Taxonomy" id="168697"/>
    <lineage>
        <taxon>Bacteria</taxon>
        <taxon>Bacillati</taxon>
        <taxon>Actinomycetota</taxon>
        <taxon>Actinomycetes</taxon>
        <taxon>Micromonosporales</taxon>
        <taxon>Micromonosporaceae</taxon>
        <taxon>Salinispora</taxon>
    </lineage>
</organism>
<sequence length="292" mass="32218">MFTIESLGTGSAGRMVRATDDRATPRDLPFDSVVDALREYGALLFRGFGAASSDFATFTDRFARATLGRLHLGQNRREVPDDENTSTVNLGMHHVGPHAELGYSPQRPDLLWFYCARPPDSGGETTLFDGIEVWRRLPEPLREKCATTDIVYSFEAAGREDWPLFTGVPADRDRTLELLAAERGVSYTISDKDTISISYRVSAAKPSRFQGVPAFANSIIPNLSGGVTFADGTPVRSGDRLSILRTCNEVMTPIAWQQGDIVMIDNSRMMHGRLPFSDPSREVHIRMAAAAF</sequence>
<accession>A0A542XTH7</accession>
<keyword evidence="4" id="KW-0045">Antibiotic biosynthesis</keyword>
<evidence type="ECO:0000256" key="1">
    <source>
        <dbReference type="ARBA" id="ARBA00001954"/>
    </source>
</evidence>
<feature type="domain" description="TauD/TfdA-like" evidence="6">
    <location>
        <begin position="26"/>
        <end position="284"/>
    </location>
</feature>
<dbReference type="GeneID" id="93773523"/>
<proteinExistence type="predicted"/>
<dbReference type="Gene3D" id="3.60.130.10">
    <property type="entry name" value="Clavaminate synthase-like"/>
    <property type="match status" value="1"/>
</dbReference>
<comment type="caution">
    <text evidence="8">The sequence shown here is derived from an EMBL/GenBank/DDBJ whole genome shotgun (WGS) entry which is preliminary data.</text>
</comment>
<feature type="region of interest" description="Disordered" evidence="5">
    <location>
        <begin position="1"/>
        <end position="20"/>
    </location>
</feature>
<reference evidence="7 10" key="2">
    <citation type="submission" date="2021-03" db="EMBL/GenBank/DDBJ databases">
        <title>Whole genome shotgun sequence of Salinispora arenicola NBRC 105043.</title>
        <authorList>
            <person name="Komaki H."/>
            <person name="Tamura T."/>
        </authorList>
    </citation>
    <scope>NUCLEOTIDE SEQUENCE [LARGE SCALE GENOMIC DNA]</scope>
    <source>
        <strain evidence="7 10">NBRC 105043</strain>
    </source>
</reference>
<keyword evidence="8" id="KW-0223">Dioxygenase</keyword>
<keyword evidence="2" id="KW-0560">Oxidoreductase</keyword>
<evidence type="ECO:0000313" key="8">
    <source>
        <dbReference type="EMBL" id="TQL39140.1"/>
    </source>
</evidence>
<dbReference type="InterPro" id="IPR003819">
    <property type="entry name" value="TauD/TfdA-like"/>
</dbReference>
<dbReference type="SUPFAM" id="SSF51197">
    <property type="entry name" value="Clavaminate synthase-like"/>
    <property type="match status" value="1"/>
</dbReference>
<evidence type="ECO:0000259" key="6">
    <source>
        <dbReference type="Pfam" id="PF02668"/>
    </source>
</evidence>
<evidence type="ECO:0000256" key="4">
    <source>
        <dbReference type="ARBA" id="ARBA00023194"/>
    </source>
</evidence>
<comment type="cofactor">
    <cofactor evidence="1">
        <name>Fe(2+)</name>
        <dbReference type="ChEBI" id="CHEBI:29033"/>
    </cofactor>
</comment>
<evidence type="ECO:0000313" key="9">
    <source>
        <dbReference type="Proteomes" id="UP000315983"/>
    </source>
</evidence>